<dbReference type="PANTHER" id="PTHR43716">
    <property type="entry name" value="D-2-HYDROXYGLUTARATE DEHYDROGENASE, MITOCHONDRIAL"/>
    <property type="match status" value="1"/>
</dbReference>
<proteinExistence type="inferred from homology"/>
<dbReference type="PANTHER" id="PTHR43716:SF1">
    <property type="entry name" value="D-2-HYDROXYGLUTARATE DEHYDROGENASE, MITOCHONDRIAL"/>
    <property type="match status" value="1"/>
</dbReference>
<accession>A0A815UJV2</accession>
<keyword evidence="5" id="KW-0560">Oxidoreductase</keyword>
<comment type="caution">
    <text evidence="11">The sequence shown here is derived from an EMBL/GenBank/DDBJ whole genome shotgun (WGS) entry which is preliminary data.</text>
</comment>
<comment type="catalytic activity">
    <reaction evidence="9">
        <text>(R)-malate + A = oxaloacetate + AH2</text>
        <dbReference type="Rhea" id="RHEA:67460"/>
        <dbReference type="ChEBI" id="CHEBI:13193"/>
        <dbReference type="ChEBI" id="CHEBI:15588"/>
        <dbReference type="ChEBI" id="CHEBI:16452"/>
        <dbReference type="ChEBI" id="CHEBI:17499"/>
    </reaction>
    <physiologicalReaction direction="left-to-right" evidence="9">
        <dbReference type="Rhea" id="RHEA:67461"/>
    </physiologicalReaction>
</comment>
<dbReference type="GO" id="GO:0050660">
    <property type="term" value="F:flavin adenine dinucleotide binding"/>
    <property type="evidence" value="ECO:0007669"/>
    <property type="project" value="InterPro"/>
</dbReference>
<dbReference type="Gene3D" id="1.10.45.10">
    <property type="entry name" value="Vanillyl-alcohol Oxidase, Chain A, domain 4"/>
    <property type="match status" value="1"/>
</dbReference>
<comment type="similarity">
    <text evidence="2">Belongs to the FAD-binding oxidoreductase/transferase type 4 family.</text>
</comment>
<dbReference type="EMBL" id="CAJNOJ010000740">
    <property type="protein sequence ID" value="CAF1517146.1"/>
    <property type="molecule type" value="Genomic_DNA"/>
</dbReference>
<evidence type="ECO:0000256" key="4">
    <source>
        <dbReference type="ARBA" id="ARBA00022827"/>
    </source>
</evidence>
<dbReference type="InterPro" id="IPR004113">
    <property type="entry name" value="FAD-bd_oxidored_4_C"/>
</dbReference>
<evidence type="ECO:0000256" key="3">
    <source>
        <dbReference type="ARBA" id="ARBA00022630"/>
    </source>
</evidence>
<organism evidence="11 14">
    <name type="scientific">Adineta ricciae</name>
    <name type="common">Rotifer</name>
    <dbReference type="NCBI Taxonomy" id="249248"/>
    <lineage>
        <taxon>Eukaryota</taxon>
        <taxon>Metazoa</taxon>
        <taxon>Spiralia</taxon>
        <taxon>Gnathifera</taxon>
        <taxon>Rotifera</taxon>
        <taxon>Eurotatoria</taxon>
        <taxon>Bdelloidea</taxon>
        <taxon>Adinetida</taxon>
        <taxon>Adinetidae</taxon>
        <taxon>Adineta</taxon>
    </lineage>
</organism>
<comment type="function">
    <text evidence="8">Catalyzes the oxidation of D-2-hydroxyglutarate (D-2-HG) to alpha-ketoglutarate. Also catalyzes the oxidation of other D-2-hydroxyacids, such as D-malate (D-MAL) and D-lactate (D-LAC). Exhibits high activities towards D-2-HG and D-MAL but a very weak activity towards D-LAC.</text>
</comment>
<feature type="domain" description="FAD-binding oxidoreductase/transferase type 4 C-terminal" evidence="10">
    <location>
        <begin position="162"/>
        <end position="193"/>
    </location>
</feature>
<comment type="cofactor">
    <cofactor evidence="1">
        <name>FAD</name>
        <dbReference type="ChEBI" id="CHEBI:57692"/>
    </cofactor>
</comment>
<dbReference type="InterPro" id="IPR016171">
    <property type="entry name" value="Vanillyl_alc_oxidase_C-sub2"/>
</dbReference>
<sequence length="199" mass="22317">MTDMNIVHTVEQTILGEVLQTQKLIEEIFDAIDDITNDETKEQLGKIIAKLCVSGKNLYTIEDQLKLNNSSGIFEEKRFVRLISFEINRIIQEGGCISLDTGFASVLVLHYCATVGGLHVARFGSLRSAVLGLEIVLLYCSLLNCLISLRNDNTGIDLKQLFIGSDKGEQSLVLMKQMKKMFDPKCILNPYKVLPYQID</sequence>
<dbReference type="EC" id="1.1.99.39" evidence="6"/>
<evidence type="ECO:0000259" key="10">
    <source>
        <dbReference type="Pfam" id="PF02913"/>
    </source>
</evidence>
<dbReference type="GO" id="GO:0051990">
    <property type="term" value="F:(R)-2-hydroxyglutarate dehydrogenase activity"/>
    <property type="evidence" value="ECO:0007669"/>
    <property type="project" value="UniProtKB-EC"/>
</dbReference>
<dbReference type="EMBL" id="CAJNOR010011337">
    <property type="protein sequence ID" value="CAF1660557.1"/>
    <property type="molecule type" value="Genomic_DNA"/>
</dbReference>
<keyword evidence="4" id="KW-0274">FAD</keyword>
<evidence type="ECO:0000256" key="5">
    <source>
        <dbReference type="ARBA" id="ARBA00023002"/>
    </source>
</evidence>
<dbReference type="OrthoDB" id="5332616at2759"/>
<evidence type="ECO:0000256" key="8">
    <source>
        <dbReference type="ARBA" id="ARBA00045410"/>
    </source>
</evidence>
<evidence type="ECO:0000256" key="7">
    <source>
        <dbReference type="ARBA" id="ARBA00039639"/>
    </source>
</evidence>
<gene>
    <name evidence="11" type="ORF">EDS130_LOCUS43631</name>
    <name evidence="12" type="ORF">XAT740_LOCUS56776</name>
</gene>
<protein>
    <recommendedName>
        <fullName evidence="7">D-2-hydroxyglutarate dehydrogenase, mitochondrial</fullName>
        <ecNumber evidence="6">1.1.99.39</ecNumber>
    </recommendedName>
</protein>
<keyword evidence="3" id="KW-0285">Flavoprotein</keyword>
<dbReference type="AlphaFoldDB" id="A0A815UJV2"/>
<dbReference type="InterPro" id="IPR036318">
    <property type="entry name" value="FAD-bd_PCMH-like_sf"/>
</dbReference>
<evidence type="ECO:0000313" key="12">
    <source>
        <dbReference type="EMBL" id="CAF1660557.1"/>
    </source>
</evidence>
<evidence type="ECO:0000256" key="1">
    <source>
        <dbReference type="ARBA" id="ARBA00001974"/>
    </source>
</evidence>
<reference evidence="11" key="1">
    <citation type="submission" date="2021-02" db="EMBL/GenBank/DDBJ databases">
        <authorList>
            <person name="Nowell W R."/>
        </authorList>
    </citation>
    <scope>NUCLEOTIDE SEQUENCE</scope>
</reference>
<dbReference type="FunFam" id="1.10.45.10:FF:000001">
    <property type="entry name" value="D-lactate dehydrogenase mitochondrial"/>
    <property type="match status" value="1"/>
</dbReference>
<name>A0A815UJV2_ADIRI</name>
<dbReference type="InterPro" id="IPR016164">
    <property type="entry name" value="FAD-linked_Oxase-like_C"/>
</dbReference>
<keyword evidence="13" id="KW-1185">Reference proteome</keyword>
<dbReference type="SUPFAM" id="SSF55103">
    <property type="entry name" value="FAD-linked oxidases, C-terminal domain"/>
    <property type="match status" value="1"/>
</dbReference>
<evidence type="ECO:0000313" key="11">
    <source>
        <dbReference type="EMBL" id="CAF1517146.1"/>
    </source>
</evidence>
<dbReference type="InterPro" id="IPR051264">
    <property type="entry name" value="FAD-oxidored/transferase_4"/>
</dbReference>
<evidence type="ECO:0000313" key="13">
    <source>
        <dbReference type="Proteomes" id="UP000663828"/>
    </source>
</evidence>
<evidence type="ECO:0000256" key="9">
    <source>
        <dbReference type="ARBA" id="ARBA00049267"/>
    </source>
</evidence>
<dbReference type="Pfam" id="PF02913">
    <property type="entry name" value="FAD-oxidase_C"/>
    <property type="match status" value="1"/>
</dbReference>
<dbReference type="Proteomes" id="UP000663852">
    <property type="component" value="Unassembled WGS sequence"/>
</dbReference>
<dbReference type="GO" id="GO:0005739">
    <property type="term" value="C:mitochondrion"/>
    <property type="evidence" value="ECO:0007669"/>
    <property type="project" value="TreeGrafter"/>
</dbReference>
<evidence type="ECO:0000313" key="14">
    <source>
        <dbReference type="Proteomes" id="UP000663852"/>
    </source>
</evidence>
<evidence type="ECO:0000256" key="6">
    <source>
        <dbReference type="ARBA" id="ARBA00039003"/>
    </source>
</evidence>
<dbReference type="SUPFAM" id="SSF56176">
    <property type="entry name" value="FAD-binding/transporter-associated domain-like"/>
    <property type="match status" value="1"/>
</dbReference>
<evidence type="ECO:0000256" key="2">
    <source>
        <dbReference type="ARBA" id="ARBA00008000"/>
    </source>
</evidence>
<dbReference type="Proteomes" id="UP000663828">
    <property type="component" value="Unassembled WGS sequence"/>
</dbReference>